<organism evidence="1 2">
    <name type="scientific">Nitrobacter winogradskyi</name>
    <name type="common">Nitrobacter agilis</name>
    <dbReference type="NCBI Taxonomy" id="913"/>
    <lineage>
        <taxon>Bacteria</taxon>
        <taxon>Pseudomonadati</taxon>
        <taxon>Pseudomonadota</taxon>
        <taxon>Alphaproteobacteria</taxon>
        <taxon>Hyphomicrobiales</taxon>
        <taxon>Nitrobacteraceae</taxon>
        <taxon>Nitrobacter</taxon>
    </lineage>
</organism>
<proteinExistence type="predicted"/>
<dbReference type="RefSeq" id="WP_141381863.1">
    <property type="nucleotide sequence ID" value="NZ_BJNF01000002.1"/>
</dbReference>
<comment type="caution">
    <text evidence="1">The sequence shown here is derived from an EMBL/GenBank/DDBJ whole genome shotgun (WGS) entry which is preliminary data.</text>
</comment>
<sequence length="313" mass="33368">MADSIKWRHQLLLAKIEASYATDPTLTGSNNAILAKNIELRPMEGEDVSRDLLQAFLSAQATVPAGLHVVISFDTELAGSGAAGTAPAWGVLAIGCGCAETISEDTSVTYSPVSDDEESLYFKYWLGGICHAFAGARGTGVLTISAQGIPTIRWTFTGLFIDPADVTRATGTFTAYQKPLIASKAHTPQFKINDVALTMRSFAFNLGCQVERRLLVPDEKIVIVDRAESIDATVEVTALATFNPFSLAKAQTRVPVTITHGITAGNIVTVNAPTSQVRRPDPATNSQGVAERVIRLTPLSTDSGNDQFSIVLT</sequence>
<dbReference type="EMBL" id="BJNF01000002">
    <property type="protein sequence ID" value="GEC14293.1"/>
    <property type="molecule type" value="Genomic_DNA"/>
</dbReference>
<dbReference type="InterPro" id="IPR044000">
    <property type="entry name" value="Phage_tube_2"/>
</dbReference>
<dbReference type="AlphaFoldDB" id="A0A4Y3W5L6"/>
<dbReference type="OrthoDB" id="7325655at2"/>
<dbReference type="Pfam" id="PF18906">
    <property type="entry name" value="Phage_tube_2"/>
    <property type="match status" value="1"/>
</dbReference>
<evidence type="ECO:0000313" key="2">
    <source>
        <dbReference type="Proteomes" id="UP000318825"/>
    </source>
</evidence>
<dbReference type="Proteomes" id="UP000318825">
    <property type="component" value="Unassembled WGS sequence"/>
</dbReference>
<gene>
    <name evidence="1" type="ORF">NWI01_01850</name>
</gene>
<reference evidence="1 2" key="1">
    <citation type="submission" date="2019-06" db="EMBL/GenBank/DDBJ databases">
        <title>Whole genome shotgun sequence of Nitrobacter winogradskyi NBRC 14297.</title>
        <authorList>
            <person name="Hosoyama A."/>
            <person name="Uohara A."/>
            <person name="Ohji S."/>
            <person name="Ichikawa N."/>
        </authorList>
    </citation>
    <scope>NUCLEOTIDE SEQUENCE [LARGE SCALE GENOMIC DNA]</scope>
    <source>
        <strain evidence="1 2">NBRC 14297</strain>
    </source>
</reference>
<accession>A0A4Y3W5L6</accession>
<name>A0A4Y3W5L6_NITWI</name>
<protein>
    <submittedName>
        <fullName evidence="1">Uncharacterized protein</fullName>
    </submittedName>
</protein>
<evidence type="ECO:0000313" key="1">
    <source>
        <dbReference type="EMBL" id="GEC14293.1"/>
    </source>
</evidence>